<organism evidence="1 2">
    <name type="scientific">Pseudooceanicola nanhaiensis</name>
    <dbReference type="NCBI Taxonomy" id="375761"/>
    <lineage>
        <taxon>Bacteria</taxon>
        <taxon>Pseudomonadati</taxon>
        <taxon>Pseudomonadota</taxon>
        <taxon>Alphaproteobacteria</taxon>
        <taxon>Rhodobacterales</taxon>
        <taxon>Paracoccaceae</taxon>
        <taxon>Pseudooceanicola</taxon>
    </lineage>
</organism>
<reference evidence="1" key="1">
    <citation type="journal article" date="2014" name="Int. J. Syst. Evol. Microbiol.">
        <title>Complete genome sequence of Corynebacterium casei LMG S-19264T (=DSM 44701T), isolated from a smear-ripened cheese.</title>
        <authorList>
            <consortium name="US DOE Joint Genome Institute (JGI-PGF)"/>
            <person name="Walter F."/>
            <person name="Albersmeier A."/>
            <person name="Kalinowski J."/>
            <person name="Ruckert C."/>
        </authorList>
    </citation>
    <scope>NUCLEOTIDE SEQUENCE</scope>
    <source>
        <strain evidence="1">CGMCC 1.6293</strain>
    </source>
</reference>
<name>A0A917SQD5_9RHOB</name>
<dbReference type="RefSeq" id="WP_028286217.1">
    <property type="nucleotide sequence ID" value="NZ_BMLF01000001.1"/>
</dbReference>
<dbReference type="GO" id="GO:0016811">
    <property type="term" value="F:hydrolase activity, acting on carbon-nitrogen (but not peptide) bonds, in linear amides"/>
    <property type="evidence" value="ECO:0007669"/>
    <property type="project" value="TreeGrafter"/>
</dbReference>
<gene>
    <name evidence="1" type="ORF">GCM10011534_13870</name>
</gene>
<dbReference type="AlphaFoldDB" id="A0A917SQD5"/>
<comment type="caution">
    <text evidence="1">The sequence shown here is derived from an EMBL/GenBank/DDBJ whole genome shotgun (WGS) entry which is preliminary data.</text>
</comment>
<dbReference type="SUPFAM" id="SSF102588">
    <property type="entry name" value="LmbE-like"/>
    <property type="match status" value="1"/>
</dbReference>
<dbReference type="PANTHER" id="PTHR12993">
    <property type="entry name" value="N-ACETYLGLUCOSAMINYL-PHOSPHATIDYLINOSITOL DE-N-ACETYLASE-RELATED"/>
    <property type="match status" value="1"/>
</dbReference>
<evidence type="ECO:0008006" key="3">
    <source>
        <dbReference type="Google" id="ProtNLM"/>
    </source>
</evidence>
<dbReference type="InterPro" id="IPR024078">
    <property type="entry name" value="LmbE-like_dom_sf"/>
</dbReference>
<keyword evidence="2" id="KW-1185">Reference proteome</keyword>
<dbReference type="PANTHER" id="PTHR12993:SF29">
    <property type="entry name" value="BLR3841 PROTEIN"/>
    <property type="match status" value="1"/>
</dbReference>
<sequence length="241" mass="25736">MTALATARSPLVTAGETAPEVTLDDIAGPGGVLVLAPHPDDESLACGAAIAAAAASGRAVSVAVVTDGSRSHRASASHPPERLAALRRAEVEAAVEILTGRADAMTWLGYTDLAAPETEADFAAVSDRLGPLSEVTAIWTTWGGDPHPDHLRTWELGRWLSARHGIALFGCPVWGRVETRWPLPDRLCRFPSAPWRALKARAVAAHVSQMTRLIDDDPEGFMMAPELARHFVETDEIFIPT</sequence>
<reference evidence="1" key="2">
    <citation type="submission" date="2020-09" db="EMBL/GenBank/DDBJ databases">
        <authorList>
            <person name="Sun Q."/>
            <person name="Zhou Y."/>
        </authorList>
    </citation>
    <scope>NUCLEOTIDE SEQUENCE</scope>
    <source>
        <strain evidence="1">CGMCC 1.6293</strain>
    </source>
</reference>
<proteinExistence type="predicted"/>
<evidence type="ECO:0000313" key="1">
    <source>
        <dbReference type="EMBL" id="GGL92906.1"/>
    </source>
</evidence>
<dbReference type="EMBL" id="BMLF01000001">
    <property type="protein sequence ID" value="GGL92906.1"/>
    <property type="molecule type" value="Genomic_DNA"/>
</dbReference>
<evidence type="ECO:0000313" key="2">
    <source>
        <dbReference type="Proteomes" id="UP000649829"/>
    </source>
</evidence>
<dbReference type="Gene3D" id="3.40.50.10320">
    <property type="entry name" value="LmbE-like"/>
    <property type="match status" value="1"/>
</dbReference>
<protein>
    <recommendedName>
        <fullName evidence="3">PIG-L family deacetylase</fullName>
    </recommendedName>
</protein>
<dbReference type="Pfam" id="PF02585">
    <property type="entry name" value="PIG-L"/>
    <property type="match status" value="1"/>
</dbReference>
<accession>A0A917SQD5</accession>
<dbReference type="InterPro" id="IPR003737">
    <property type="entry name" value="GlcNAc_PI_deacetylase-related"/>
</dbReference>
<dbReference type="Proteomes" id="UP000649829">
    <property type="component" value="Unassembled WGS sequence"/>
</dbReference>